<gene>
    <name evidence="9" type="primary">RUS3</name>
    <name evidence="9" type="ORF">DBV05_g6238</name>
</gene>
<evidence type="ECO:0000313" key="10">
    <source>
        <dbReference type="Proteomes" id="UP000325902"/>
    </source>
</evidence>
<dbReference type="PANTHER" id="PTHR12770:SF31">
    <property type="entry name" value="RUS FAMILY MEMBER 1"/>
    <property type="match status" value="1"/>
</dbReference>
<dbReference type="InterPro" id="IPR054549">
    <property type="entry name" value="UVB_sens_RUS_dom"/>
</dbReference>
<evidence type="ECO:0000256" key="1">
    <source>
        <dbReference type="ARBA" id="ARBA00004370"/>
    </source>
</evidence>
<keyword evidence="5" id="KW-0472">Membrane</keyword>
<feature type="region of interest" description="Disordered" evidence="6">
    <location>
        <begin position="384"/>
        <end position="417"/>
    </location>
</feature>
<name>A0A5N5DBH1_9PEZI</name>
<feature type="domain" description="Root UVB sensitive protein C-terminal" evidence="8">
    <location>
        <begin position="328"/>
        <end position="454"/>
    </location>
</feature>
<dbReference type="OrthoDB" id="364779at2759"/>
<evidence type="ECO:0000259" key="7">
    <source>
        <dbReference type="Pfam" id="PF04884"/>
    </source>
</evidence>
<proteinExistence type="inferred from homology"/>
<evidence type="ECO:0000256" key="3">
    <source>
        <dbReference type="ARBA" id="ARBA00022692"/>
    </source>
</evidence>
<accession>A0A5N5DBH1</accession>
<dbReference type="Pfam" id="PF24160">
    <property type="entry name" value="UVB_sens_C"/>
    <property type="match status" value="1"/>
</dbReference>
<comment type="similarity">
    <text evidence="2">Belongs to the RUS1 family.</text>
</comment>
<dbReference type="Proteomes" id="UP000325902">
    <property type="component" value="Unassembled WGS sequence"/>
</dbReference>
<evidence type="ECO:0000256" key="5">
    <source>
        <dbReference type="ARBA" id="ARBA00023136"/>
    </source>
</evidence>
<dbReference type="PANTHER" id="PTHR12770">
    <property type="entry name" value="RUS1 FAMILY PROTEIN C16ORF58"/>
    <property type="match status" value="1"/>
</dbReference>
<evidence type="ECO:0000256" key="6">
    <source>
        <dbReference type="SAM" id="MobiDB-lite"/>
    </source>
</evidence>
<keyword evidence="10" id="KW-1185">Reference proteome</keyword>
<feature type="domain" description="Protein root UVB sensitive/RUS" evidence="7">
    <location>
        <begin position="66"/>
        <end position="250"/>
    </location>
</feature>
<evidence type="ECO:0000259" key="8">
    <source>
        <dbReference type="Pfam" id="PF24160"/>
    </source>
</evidence>
<evidence type="ECO:0000313" key="9">
    <source>
        <dbReference type="EMBL" id="KAB2575138.1"/>
    </source>
</evidence>
<organism evidence="9 10">
    <name type="scientific">Lasiodiplodia theobromae</name>
    <dbReference type="NCBI Taxonomy" id="45133"/>
    <lineage>
        <taxon>Eukaryota</taxon>
        <taxon>Fungi</taxon>
        <taxon>Dikarya</taxon>
        <taxon>Ascomycota</taxon>
        <taxon>Pezizomycotina</taxon>
        <taxon>Dothideomycetes</taxon>
        <taxon>Dothideomycetes incertae sedis</taxon>
        <taxon>Botryosphaeriales</taxon>
        <taxon>Botryosphaeriaceae</taxon>
        <taxon>Lasiodiplodia</taxon>
    </lineage>
</organism>
<protein>
    <submittedName>
        <fullName evidence="9">Protein root UVB sensitive 3</fullName>
    </submittedName>
</protein>
<evidence type="ECO:0000256" key="4">
    <source>
        <dbReference type="ARBA" id="ARBA00022989"/>
    </source>
</evidence>
<comment type="caution">
    <text evidence="9">The sequence shown here is derived from an EMBL/GenBank/DDBJ whole genome shotgun (WGS) entry which is preliminary data.</text>
</comment>
<dbReference type="Pfam" id="PF04884">
    <property type="entry name" value="UVB_sens_prot"/>
    <property type="match status" value="1"/>
</dbReference>
<dbReference type="GO" id="GO:0016020">
    <property type="term" value="C:membrane"/>
    <property type="evidence" value="ECO:0007669"/>
    <property type="project" value="UniProtKB-SubCell"/>
</dbReference>
<keyword evidence="3" id="KW-0812">Transmembrane</keyword>
<dbReference type="InterPro" id="IPR055412">
    <property type="entry name" value="UVB_sens_C"/>
</dbReference>
<dbReference type="InterPro" id="IPR006968">
    <property type="entry name" value="RUS_fam"/>
</dbReference>
<reference evidence="9 10" key="1">
    <citation type="journal article" date="2019" name="Sci. Rep.">
        <title>A multi-omics analysis of the grapevine pathogen Lasiodiplodia theobromae reveals that temperature affects the expression of virulence- and pathogenicity-related genes.</title>
        <authorList>
            <person name="Felix C."/>
            <person name="Meneses R."/>
            <person name="Goncalves M.F.M."/>
            <person name="Tilleman L."/>
            <person name="Duarte A.S."/>
            <person name="Jorrin-Novo J.V."/>
            <person name="Van de Peer Y."/>
            <person name="Deforce D."/>
            <person name="Van Nieuwerburgh F."/>
            <person name="Esteves A.C."/>
            <person name="Alves A."/>
        </authorList>
    </citation>
    <scope>NUCLEOTIDE SEQUENCE [LARGE SCALE GENOMIC DNA]</scope>
    <source>
        <strain evidence="9 10">LA-SOL3</strain>
    </source>
</reference>
<dbReference type="AlphaFoldDB" id="A0A5N5DBH1"/>
<keyword evidence="4" id="KW-1133">Transmembrane helix</keyword>
<dbReference type="EMBL" id="VCHE01000036">
    <property type="protein sequence ID" value="KAB2575138.1"/>
    <property type="molecule type" value="Genomic_DNA"/>
</dbReference>
<sequence>MAAHPPQLELAEYDDAGNITATYIETGPRIDVILPEERKTLLHQALDVFLPAGYPQSVTEDYMPFAGVGVGDASASPTAALLLSVLQESTGRVATILFAAKLGTSLEPECKAWRLAADFFNDAAMLLDCVSPALPRLPRVLVLSFSSILRALCGVAAGSSKASLSAHFARMQNLGELNAKDSSQETIISLLGMLAGSVVVSWVSSPLATWVAMLLLLTTHLGTNYAAVRAVSMRSLNRQRANIVMTHLLAYDKILSPQQVSQRERIFELRDGALRWADDQVIGRCRIGVRLAELVARLPGAEAGAPAAARKTGAVVRDAGASAKTMSLSTLLKVFEHESYLLWFDSARSEALIVLKQSCEPAAQLQAWTQALLLASRHGAAAGGRRGAAATQTLGPQSATSQQGLRQAAEQHGRVNEVETELRLTLEQTRQMFGGGSGSAKKRLEAAGWDLSIAALETHPGTRAGVRASLWPEEK</sequence>
<evidence type="ECO:0000256" key="2">
    <source>
        <dbReference type="ARBA" id="ARBA00007558"/>
    </source>
</evidence>
<feature type="compositionally biased region" description="Polar residues" evidence="6">
    <location>
        <begin position="391"/>
        <end position="405"/>
    </location>
</feature>
<comment type="subcellular location">
    <subcellularLocation>
        <location evidence="1">Membrane</location>
    </subcellularLocation>
</comment>